<name>A0ABP4BEE6_9PSEU</name>
<accession>A0ABP4BEE6</accession>
<evidence type="ECO:0000256" key="1">
    <source>
        <dbReference type="SAM" id="Phobius"/>
    </source>
</evidence>
<feature type="transmembrane region" description="Helical" evidence="1">
    <location>
        <begin position="148"/>
        <end position="172"/>
    </location>
</feature>
<gene>
    <name evidence="3" type="ORF">GCM10009559_47540</name>
</gene>
<comment type="caution">
    <text evidence="3">The sequence shown here is derived from an EMBL/GenBank/DDBJ whole genome shotgun (WGS) entry which is preliminary data.</text>
</comment>
<feature type="transmembrane region" description="Helical" evidence="1">
    <location>
        <begin position="105"/>
        <end position="128"/>
    </location>
</feature>
<feature type="domain" description="DUF1468" evidence="2">
    <location>
        <begin position="42"/>
        <end position="175"/>
    </location>
</feature>
<dbReference type="InterPro" id="IPR009936">
    <property type="entry name" value="DUF1468"/>
</dbReference>
<keyword evidence="1" id="KW-0472">Membrane</keyword>
<protein>
    <submittedName>
        <fullName evidence="3">Tripartite tricarboxylate transporter TctB family protein</fullName>
    </submittedName>
</protein>
<organism evidence="3 4">
    <name type="scientific">Pseudonocardia zijingensis</name>
    <dbReference type="NCBI Taxonomy" id="153376"/>
    <lineage>
        <taxon>Bacteria</taxon>
        <taxon>Bacillati</taxon>
        <taxon>Actinomycetota</taxon>
        <taxon>Actinomycetes</taxon>
        <taxon>Pseudonocardiales</taxon>
        <taxon>Pseudonocardiaceae</taxon>
        <taxon>Pseudonocardia</taxon>
    </lineage>
</organism>
<dbReference type="EMBL" id="BAAAHP010000140">
    <property type="protein sequence ID" value="GAA0948056.1"/>
    <property type="molecule type" value="Genomic_DNA"/>
</dbReference>
<evidence type="ECO:0000259" key="2">
    <source>
        <dbReference type="Pfam" id="PF07331"/>
    </source>
</evidence>
<evidence type="ECO:0000313" key="4">
    <source>
        <dbReference type="Proteomes" id="UP001499967"/>
    </source>
</evidence>
<dbReference type="Pfam" id="PF07331">
    <property type="entry name" value="TctB"/>
    <property type="match status" value="1"/>
</dbReference>
<keyword evidence="1" id="KW-1133">Transmembrane helix</keyword>
<dbReference type="Proteomes" id="UP001499967">
    <property type="component" value="Unassembled WGS sequence"/>
</dbReference>
<evidence type="ECO:0000313" key="3">
    <source>
        <dbReference type="EMBL" id="GAA0948056.1"/>
    </source>
</evidence>
<reference evidence="4" key="1">
    <citation type="journal article" date="2019" name="Int. J. Syst. Evol. Microbiol.">
        <title>The Global Catalogue of Microorganisms (GCM) 10K type strain sequencing project: providing services to taxonomists for standard genome sequencing and annotation.</title>
        <authorList>
            <consortium name="The Broad Institute Genomics Platform"/>
            <consortium name="The Broad Institute Genome Sequencing Center for Infectious Disease"/>
            <person name="Wu L."/>
            <person name="Ma J."/>
        </authorList>
    </citation>
    <scope>NUCLEOTIDE SEQUENCE [LARGE SCALE GENOMIC DNA]</scope>
    <source>
        <strain evidence="4">JCM 11117</strain>
    </source>
</reference>
<feature type="transmembrane region" description="Helical" evidence="1">
    <location>
        <begin position="74"/>
        <end position="93"/>
    </location>
</feature>
<keyword evidence="4" id="KW-1185">Reference proteome</keyword>
<proteinExistence type="predicted"/>
<dbReference type="RefSeq" id="WP_343943743.1">
    <property type="nucleotide sequence ID" value="NZ_BAAAHP010000140.1"/>
</dbReference>
<keyword evidence="1" id="KW-0812">Transmembrane</keyword>
<feature type="transmembrane region" description="Helical" evidence="1">
    <location>
        <begin position="41"/>
        <end position="68"/>
    </location>
</feature>
<sequence length="178" mass="18178">MEPGTTAPGTAGGDRLSDAVRHEVEAEHEGRPPRAGRPTDAVVGLAVVGLGVAALLGSLALGVGSAAAPGPGTWPFLVSVVLVALGLGLLALTGRTHDAERFTRASVLVLAGLGTMVAFVAVVATIGFEIPSTLLVFVWVRFLGGESWRTSIVTSLATVVAFYVVFVGLLAVPIPHMF</sequence>